<name>A0A0C4DYQ1_MAGP6</name>
<protein>
    <submittedName>
        <fullName evidence="1 2">Uncharacterized protein</fullName>
    </submittedName>
</protein>
<dbReference type="EnsemblFungi" id="MAPG_05177T0">
    <property type="protein sequence ID" value="MAPG_05177T0"/>
    <property type="gene ID" value="MAPG_05177"/>
</dbReference>
<reference evidence="3" key="2">
    <citation type="submission" date="2010-05" db="EMBL/GenBank/DDBJ databases">
        <title>The genome sequence of Magnaporthe poae strain ATCC 64411.</title>
        <authorList>
            <person name="Ma L.-J."/>
            <person name="Dead R."/>
            <person name="Young S."/>
            <person name="Zeng Q."/>
            <person name="Koehrsen M."/>
            <person name="Alvarado L."/>
            <person name="Berlin A."/>
            <person name="Chapman S.B."/>
            <person name="Chen Z."/>
            <person name="Freedman E."/>
            <person name="Gellesch M."/>
            <person name="Goldberg J."/>
            <person name="Griggs A."/>
            <person name="Gujja S."/>
            <person name="Heilman E.R."/>
            <person name="Heiman D."/>
            <person name="Hepburn T."/>
            <person name="Howarth C."/>
            <person name="Jen D."/>
            <person name="Larson L."/>
            <person name="Mehta T."/>
            <person name="Neiman D."/>
            <person name="Pearson M."/>
            <person name="Roberts A."/>
            <person name="Saif S."/>
            <person name="Shea T."/>
            <person name="Shenoy N."/>
            <person name="Sisk P."/>
            <person name="Stolte C."/>
            <person name="Sykes S."/>
            <person name="Walk T."/>
            <person name="White J."/>
            <person name="Yandava C."/>
            <person name="Haas B."/>
            <person name="Nusbaum C."/>
            <person name="Birren B."/>
        </authorList>
    </citation>
    <scope>NUCLEOTIDE SEQUENCE [LARGE SCALE GENOMIC DNA]</scope>
    <source>
        <strain evidence="3">ATCC 64411 / 73-15</strain>
    </source>
</reference>
<organism evidence="2 3">
    <name type="scientific">Magnaporthiopsis poae (strain ATCC 64411 / 73-15)</name>
    <name type="common">Kentucky bluegrass fungus</name>
    <name type="synonym">Magnaporthe poae</name>
    <dbReference type="NCBI Taxonomy" id="644358"/>
    <lineage>
        <taxon>Eukaryota</taxon>
        <taxon>Fungi</taxon>
        <taxon>Dikarya</taxon>
        <taxon>Ascomycota</taxon>
        <taxon>Pezizomycotina</taxon>
        <taxon>Sordariomycetes</taxon>
        <taxon>Sordariomycetidae</taxon>
        <taxon>Magnaporthales</taxon>
        <taxon>Magnaporthaceae</taxon>
        <taxon>Magnaporthiopsis</taxon>
    </lineage>
</organism>
<dbReference type="EMBL" id="ADBL01001222">
    <property type="status" value="NOT_ANNOTATED_CDS"/>
    <property type="molecule type" value="Genomic_DNA"/>
</dbReference>
<evidence type="ECO:0000313" key="3">
    <source>
        <dbReference type="Proteomes" id="UP000011715"/>
    </source>
</evidence>
<dbReference type="Proteomes" id="UP000011715">
    <property type="component" value="Unassembled WGS sequence"/>
</dbReference>
<keyword evidence="3" id="KW-1185">Reference proteome</keyword>
<reference evidence="2" key="4">
    <citation type="journal article" date="2015" name="G3 (Bethesda)">
        <title>Genome sequences of three phytopathogenic species of the Magnaporthaceae family of fungi.</title>
        <authorList>
            <person name="Okagaki L.H."/>
            <person name="Nunes C.C."/>
            <person name="Sailsbery J."/>
            <person name="Clay B."/>
            <person name="Brown D."/>
            <person name="John T."/>
            <person name="Oh Y."/>
            <person name="Young N."/>
            <person name="Fitzgerald M."/>
            <person name="Haas B.J."/>
            <person name="Zeng Q."/>
            <person name="Young S."/>
            <person name="Adiconis X."/>
            <person name="Fan L."/>
            <person name="Levin J.Z."/>
            <person name="Mitchell T.K."/>
            <person name="Okubara P.A."/>
            <person name="Farman M.L."/>
            <person name="Kohn L.M."/>
            <person name="Birren B."/>
            <person name="Ma L.-J."/>
            <person name="Dean R.A."/>
        </authorList>
    </citation>
    <scope>NUCLEOTIDE SEQUENCE</scope>
    <source>
        <strain evidence="2">ATCC 64411 / 73-15</strain>
    </source>
</reference>
<dbReference type="VEuPathDB" id="FungiDB:MAPG_05177"/>
<reference evidence="1" key="3">
    <citation type="submission" date="2011-03" db="EMBL/GenBank/DDBJ databases">
        <title>Annotation of Magnaporthe poae ATCC 64411.</title>
        <authorList>
            <person name="Ma L.-J."/>
            <person name="Dead R."/>
            <person name="Young S.K."/>
            <person name="Zeng Q."/>
            <person name="Gargeya S."/>
            <person name="Fitzgerald M."/>
            <person name="Haas B."/>
            <person name="Abouelleil A."/>
            <person name="Alvarado L."/>
            <person name="Arachchi H.M."/>
            <person name="Berlin A."/>
            <person name="Brown A."/>
            <person name="Chapman S.B."/>
            <person name="Chen Z."/>
            <person name="Dunbar C."/>
            <person name="Freedman E."/>
            <person name="Gearin G."/>
            <person name="Gellesch M."/>
            <person name="Goldberg J."/>
            <person name="Griggs A."/>
            <person name="Gujja S."/>
            <person name="Heiman D."/>
            <person name="Howarth C."/>
            <person name="Larson L."/>
            <person name="Lui A."/>
            <person name="MacDonald P.J.P."/>
            <person name="Mehta T."/>
            <person name="Montmayeur A."/>
            <person name="Murphy C."/>
            <person name="Neiman D."/>
            <person name="Pearson M."/>
            <person name="Priest M."/>
            <person name="Roberts A."/>
            <person name="Saif S."/>
            <person name="Shea T."/>
            <person name="Shenoy N."/>
            <person name="Sisk P."/>
            <person name="Stolte C."/>
            <person name="Sykes S."/>
            <person name="Yandava C."/>
            <person name="Wortman J."/>
            <person name="Nusbaum C."/>
            <person name="Birren B."/>
        </authorList>
    </citation>
    <scope>NUCLEOTIDE SEQUENCE</scope>
    <source>
        <strain evidence="1">ATCC 64411</strain>
    </source>
</reference>
<gene>
    <name evidence="1" type="ORF">MAPG_05177</name>
</gene>
<evidence type="ECO:0000313" key="2">
    <source>
        <dbReference type="EnsemblFungi" id="MAPG_05177T0"/>
    </source>
</evidence>
<reference evidence="1" key="1">
    <citation type="submission" date="2010-05" db="EMBL/GenBank/DDBJ databases">
        <title>The Genome Sequence of Magnaporthe poae strain ATCC 64411.</title>
        <authorList>
            <consortium name="The Broad Institute Genome Sequencing Platform"/>
            <consortium name="Broad Institute Genome Sequencing Center for Infectious Disease"/>
            <person name="Ma L.-J."/>
            <person name="Dead R."/>
            <person name="Young S."/>
            <person name="Zeng Q."/>
            <person name="Koehrsen M."/>
            <person name="Alvarado L."/>
            <person name="Berlin A."/>
            <person name="Chapman S.B."/>
            <person name="Chen Z."/>
            <person name="Freedman E."/>
            <person name="Gellesch M."/>
            <person name="Goldberg J."/>
            <person name="Griggs A."/>
            <person name="Gujja S."/>
            <person name="Heilman E.R."/>
            <person name="Heiman D."/>
            <person name="Hepburn T."/>
            <person name="Howarth C."/>
            <person name="Jen D."/>
            <person name="Larson L."/>
            <person name="Mehta T."/>
            <person name="Neiman D."/>
            <person name="Pearson M."/>
            <person name="Roberts A."/>
            <person name="Saif S."/>
            <person name="Shea T."/>
            <person name="Shenoy N."/>
            <person name="Sisk P."/>
            <person name="Stolte C."/>
            <person name="Sykes S."/>
            <person name="Walk T."/>
            <person name="White J."/>
            <person name="Yandava C."/>
            <person name="Haas B."/>
            <person name="Nusbaum C."/>
            <person name="Birren B."/>
        </authorList>
    </citation>
    <scope>NUCLEOTIDE SEQUENCE</scope>
    <source>
        <strain evidence="1">ATCC 64411</strain>
    </source>
</reference>
<sequence length="86" mass="9680">MNCEPRTTQQTPSLLTRQHGRLTRELFIFSNRAQFHRGLAAQPPDAGLVARVLARLVPGRHLAWHASEEVNKARAAQQAKDTVQEK</sequence>
<dbReference type="EMBL" id="GL876969">
    <property type="protein sequence ID" value="KLU86158.1"/>
    <property type="molecule type" value="Genomic_DNA"/>
</dbReference>
<reference evidence="2" key="5">
    <citation type="submission" date="2015-06" db="UniProtKB">
        <authorList>
            <consortium name="EnsemblFungi"/>
        </authorList>
    </citation>
    <scope>IDENTIFICATION</scope>
    <source>
        <strain evidence="2">ATCC 64411</strain>
    </source>
</reference>
<accession>A0A0C4DYQ1</accession>
<dbReference type="AlphaFoldDB" id="A0A0C4DYQ1"/>
<evidence type="ECO:0000313" key="1">
    <source>
        <dbReference type="EMBL" id="KLU86158.1"/>
    </source>
</evidence>
<proteinExistence type="predicted"/>